<reference evidence="1 2" key="1">
    <citation type="submission" date="2017-06" db="EMBL/GenBank/DDBJ databases">
        <authorList>
            <person name="Kim H.J."/>
            <person name="Triplett B.A."/>
        </authorList>
    </citation>
    <scope>NUCLEOTIDE SEQUENCE [LARGE SCALE GENOMIC DNA]</scope>
    <source>
        <strain evidence="1">FRACA_ARgP5</strain>
    </source>
</reference>
<gene>
    <name evidence="1" type="ORF">FRACA_770005</name>
</gene>
<evidence type="ECO:0000313" key="1">
    <source>
        <dbReference type="EMBL" id="SNQ51622.1"/>
    </source>
</evidence>
<dbReference type="EMBL" id="FZMO01000544">
    <property type="protein sequence ID" value="SNQ51622.1"/>
    <property type="molecule type" value="Genomic_DNA"/>
</dbReference>
<proteinExistence type="predicted"/>
<organism evidence="1 2">
    <name type="scientific">Frankia canadensis</name>
    <dbReference type="NCBI Taxonomy" id="1836972"/>
    <lineage>
        <taxon>Bacteria</taxon>
        <taxon>Bacillati</taxon>
        <taxon>Actinomycetota</taxon>
        <taxon>Actinomycetes</taxon>
        <taxon>Frankiales</taxon>
        <taxon>Frankiaceae</taxon>
        <taxon>Frankia</taxon>
    </lineage>
</organism>
<keyword evidence="2" id="KW-1185">Reference proteome</keyword>
<name>A0A2I2L114_9ACTN</name>
<dbReference type="AlphaFoldDB" id="A0A2I2L114"/>
<sequence length="147" mass="16007">MMVMVDRLSAAAFGLVPSGQLFARELHAAPRVGLRPEQMPGLVDSCTVYTADADLLMARMAGSVARIHRVMFAEKLPGTAELDVVDKLLVGWSYQALDLGRTWVRHRVNGLRDLDTDQVRRISEVHGAVAALLAGEMRKSPVEQAAA</sequence>
<evidence type="ECO:0000313" key="2">
    <source>
        <dbReference type="Proteomes" id="UP000234331"/>
    </source>
</evidence>
<accession>A0A2I2L114</accession>
<dbReference type="Proteomes" id="UP000234331">
    <property type="component" value="Unassembled WGS sequence"/>
</dbReference>
<protein>
    <submittedName>
        <fullName evidence="1">Uncharacterized protein</fullName>
    </submittedName>
</protein>